<gene>
    <name evidence="1" type="ORF">ABOZ73_04235</name>
</gene>
<sequence length="53" mass="5811">MAMVLRAVGAAALARLMKTDREVDLDSEWLLFGPTDPEIVDKPETVQLLLAAE</sequence>
<dbReference type="RefSeq" id="WP_369060994.1">
    <property type="nucleotide sequence ID" value="NZ_CP158375.1"/>
</dbReference>
<dbReference type="AlphaFoldDB" id="A0AB39KV12"/>
<protein>
    <submittedName>
        <fullName evidence="1">Uncharacterized protein</fullName>
    </submittedName>
</protein>
<name>A0AB39KV12_9CAUL</name>
<accession>A0AB39KV12</accession>
<evidence type="ECO:0000313" key="1">
    <source>
        <dbReference type="EMBL" id="XDO97636.1"/>
    </source>
</evidence>
<proteinExistence type="predicted"/>
<dbReference type="EMBL" id="CP158375">
    <property type="protein sequence ID" value="XDO97636.1"/>
    <property type="molecule type" value="Genomic_DNA"/>
</dbReference>
<organism evidence="1">
    <name type="scientific">Caulobacter sp. 73W</name>
    <dbReference type="NCBI Taxonomy" id="3161137"/>
    <lineage>
        <taxon>Bacteria</taxon>
        <taxon>Pseudomonadati</taxon>
        <taxon>Pseudomonadota</taxon>
        <taxon>Alphaproteobacteria</taxon>
        <taxon>Caulobacterales</taxon>
        <taxon>Caulobacteraceae</taxon>
        <taxon>Caulobacter</taxon>
    </lineage>
</organism>
<reference evidence="1" key="1">
    <citation type="submission" date="2024-06" db="EMBL/GenBank/DDBJ databases">
        <title>Caulobacter inopinatus, sp. nov.</title>
        <authorList>
            <person name="Donachie S.P."/>
        </authorList>
    </citation>
    <scope>NUCLEOTIDE SEQUENCE</scope>
    <source>
        <strain evidence="1">73W</strain>
    </source>
</reference>